<feature type="domain" description="Beta-lactamase-related" evidence="3">
    <location>
        <begin position="64"/>
        <end position="403"/>
    </location>
</feature>
<feature type="signal peptide" evidence="2">
    <location>
        <begin position="1"/>
        <end position="25"/>
    </location>
</feature>
<dbReference type="InterPro" id="IPR050491">
    <property type="entry name" value="AmpC-like"/>
</dbReference>
<dbReference type="PANTHER" id="PTHR46825">
    <property type="entry name" value="D-ALANYL-D-ALANINE-CARBOXYPEPTIDASE/ENDOPEPTIDASE AMPH"/>
    <property type="match status" value="1"/>
</dbReference>
<dbReference type="EMBL" id="JANAWD010000643">
    <property type="protein sequence ID" value="KAJ3476996.1"/>
    <property type="molecule type" value="Genomic_DNA"/>
</dbReference>
<keyword evidence="2" id="KW-0732">Signal</keyword>
<organism evidence="4 5">
    <name type="scientific">Meripilus lineatus</name>
    <dbReference type="NCBI Taxonomy" id="2056292"/>
    <lineage>
        <taxon>Eukaryota</taxon>
        <taxon>Fungi</taxon>
        <taxon>Dikarya</taxon>
        <taxon>Basidiomycota</taxon>
        <taxon>Agaricomycotina</taxon>
        <taxon>Agaricomycetes</taxon>
        <taxon>Polyporales</taxon>
        <taxon>Meripilaceae</taxon>
        <taxon>Meripilus</taxon>
    </lineage>
</organism>
<dbReference type="Gene3D" id="3.40.710.10">
    <property type="entry name" value="DD-peptidase/beta-lactamase superfamily"/>
    <property type="match status" value="1"/>
</dbReference>
<evidence type="ECO:0000259" key="3">
    <source>
        <dbReference type="Pfam" id="PF00144"/>
    </source>
</evidence>
<protein>
    <recommendedName>
        <fullName evidence="3">Beta-lactamase-related domain-containing protein</fullName>
    </recommendedName>
</protein>
<dbReference type="Proteomes" id="UP001212997">
    <property type="component" value="Unassembled WGS sequence"/>
</dbReference>
<dbReference type="AlphaFoldDB" id="A0AAD5UXK0"/>
<accession>A0AAD5UXK0</accession>
<feature type="chain" id="PRO_5042054948" description="Beta-lactamase-related domain-containing protein" evidence="2">
    <location>
        <begin position="26"/>
        <end position="598"/>
    </location>
</feature>
<dbReference type="Pfam" id="PF00144">
    <property type="entry name" value="Beta-lactamase"/>
    <property type="match status" value="1"/>
</dbReference>
<evidence type="ECO:0000313" key="4">
    <source>
        <dbReference type="EMBL" id="KAJ3476996.1"/>
    </source>
</evidence>
<gene>
    <name evidence="4" type="ORF">NLI96_g10768</name>
</gene>
<evidence type="ECO:0000313" key="5">
    <source>
        <dbReference type="Proteomes" id="UP001212997"/>
    </source>
</evidence>
<evidence type="ECO:0000256" key="2">
    <source>
        <dbReference type="SAM" id="SignalP"/>
    </source>
</evidence>
<dbReference type="PANTHER" id="PTHR46825:SF15">
    <property type="entry name" value="BETA-LACTAMASE-RELATED DOMAIN-CONTAINING PROTEIN"/>
    <property type="match status" value="1"/>
</dbReference>
<dbReference type="SUPFAM" id="SSF56601">
    <property type="entry name" value="beta-lactamase/transpeptidase-like"/>
    <property type="match status" value="1"/>
</dbReference>
<dbReference type="InterPro" id="IPR001466">
    <property type="entry name" value="Beta-lactam-related"/>
</dbReference>
<keyword evidence="5" id="KW-1185">Reference proteome</keyword>
<evidence type="ECO:0000256" key="1">
    <source>
        <dbReference type="ARBA" id="ARBA00038215"/>
    </source>
</evidence>
<proteinExistence type="inferred from homology"/>
<name>A0AAD5UXK0_9APHY</name>
<comment type="caution">
    <text evidence="4">The sequence shown here is derived from an EMBL/GenBank/DDBJ whole genome shotgun (WGS) entry which is preliminary data.</text>
</comment>
<dbReference type="InterPro" id="IPR012338">
    <property type="entry name" value="Beta-lactam/transpept-like"/>
</dbReference>
<sequence>MFSILLHLAGTLIWLSSVSLGIVQAFSTSFECYGSPAQPGQQSPLSLHGGSSSGSGSVITPELSQYVESLRKEWNIPGITLGVVHSGRVVELEAWGRRTEDGDAMNTDTLFNLASVSKAFAASAVGIMMDDFAHGRNVTPLPSSLRKLEWETKVVDLLPDDWELDDEWATKKANLRDILSHVSGLPRHDFTYLQTDSPLDVVRRMRHLRTAFELRQKWSYNNQMYMLASHLVSKYSGMSYIDFVKSRIFTKIGMNSTTYYESEATRNDKLSQCWARSGRRIPFWFPDELADLKAGPGGVISSVEDLVHWVKTLLNSGVYPDTNETIIPQDVFEEITGAHAVVRPAPSSADVSITGYGMGWERFSYHGHDVVTHSGGNPGFSTRVAFLPRNDIGFAILVNADEKGAPIMDLLHFIVDKWVGKECSISAKLGKMDSTKEESIPSSETIAPPTLSLDSYVGAYNDLGYGNITLCASTTDSPYCKSVLKDFEPFPDPIESEGSSPTLYASLRNMWGSHLRLRHQGGDEFTILMTYLFPNGYGRNTTAFETWETGSGEGTVKFVVSDAGEVEGFGLFIMEELTERRRIGGTIEETADAWFSRV</sequence>
<reference evidence="4" key="1">
    <citation type="submission" date="2022-07" db="EMBL/GenBank/DDBJ databases">
        <title>Genome Sequence of Physisporinus lineatus.</title>
        <authorList>
            <person name="Buettner E."/>
        </authorList>
    </citation>
    <scope>NUCLEOTIDE SEQUENCE</scope>
    <source>
        <strain evidence="4">VT162</strain>
    </source>
</reference>
<comment type="similarity">
    <text evidence="1">Belongs to the peptidase S12 family.</text>
</comment>